<sequence>MAADQICFACLLTSDVSVLDAVLDCKLVADLICVACILAADLCVFRSRTGLLVAAEMEKGCEFEGFLGKLRTKAAWLHVAALDVILYPASHLL</sequence>
<reference evidence="2" key="1">
    <citation type="journal article" date="2022" name="Mol. Ecol. Resour.">
        <title>The genomes of chicory, endive, great burdock and yacon provide insights into Asteraceae palaeo-polyploidization history and plant inulin production.</title>
        <authorList>
            <person name="Fan W."/>
            <person name="Wang S."/>
            <person name="Wang H."/>
            <person name="Wang A."/>
            <person name="Jiang F."/>
            <person name="Liu H."/>
            <person name="Zhao H."/>
            <person name="Xu D."/>
            <person name="Zhang Y."/>
        </authorList>
    </citation>
    <scope>NUCLEOTIDE SEQUENCE [LARGE SCALE GENOMIC DNA]</scope>
    <source>
        <strain evidence="2">cv. Yunnan</strain>
    </source>
</reference>
<gene>
    <name evidence="1" type="ORF">L1987_05092</name>
</gene>
<dbReference type="Proteomes" id="UP001056120">
    <property type="component" value="Linkage Group LG02"/>
</dbReference>
<proteinExistence type="predicted"/>
<accession>A0ACB9JUL3</accession>
<name>A0ACB9JUL3_9ASTR</name>
<dbReference type="EMBL" id="CM042019">
    <property type="protein sequence ID" value="KAI3823652.1"/>
    <property type="molecule type" value="Genomic_DNA"/>
</dbReference>
<evidence type="ECO:0000313" key="2">
    <source>
        <dbReference type="Proteomes" id="UP001056120"/>
    </source>
</evidence>
<keyword evidence="2" id="KW-1185">Reference proteome</keyword>
<organism evidence="1 2">
    <name type="scientific">Smallanthus sonchifolius</name>
    <dbReference type="NCBI Taxonomy" id="185202"/>
    <lineage>
        <taxon>Eukaryota</taxon>
        <taxon>Viridiplantae</taxon>
        <taxon>Streptophyta</taxon>
        <taxon>Embryophyta</taxon>
        <taxon>Tracheophyta</taxon>
        <taxon>Spermatophyta</taxon>
        <taxon>Magnoliopsida</taxon>
        <taxon>eudicotyledons</taxon>
        <taxon>Gunneridae</taxon>
        <taxon>Pentapetalae</taxon>
        <taxon>asterids</taxon>
        <taxon>campanulids</taxon>
        <taxon>Asterales</taxon>
        <taxon>Asteraceae</taxon>
        <taxon>Asteroideae</taxon>
        <taxon>Heliantheae alliance</taxon>
        <taxon>Millerieae</taxon>
        <taxon>Smallanthus</taxon>
    </lineage>
</organism>
<protein>
    <submittedName>
        <fullName evidence="1">Uncharacterized protein</fullName>
    </submittedName>
</protein>
<comment type="caution">
    <text evidence="1">The sequence shown here is derived from an EMBL/GenBank/DDBJ whole genome shotgun (WGS) entry which is preliminary data.</text>
</comment>
<evidence type="ECO:0000313" key="1">
    <source>
        <dbReference type="EMBL" id="KAI3823652.1"/>
    </source>
</evidence>
<reference evidence="1 2" key="2">
    <citation type="journal article" date="2022" name="Mol. Ecol. Resour.">
        <title>The genomes of chicory, endive, great burdock and yacon provide insights into Asteraceae paleo-polyploidization history and plant inulin production.</title>
        <authorList>
            <person name="Fan W."/>
            <person name="Wang S."/>
            <person name="Wang H."/>
            <person name="Wang A."/>
            <person name="Jiang F."/>
            <person name="Liu H."/>
            <person name="Zhao H."/>
            <person name="Xu D."/>
            <person name="Zhang Y."/>
        </authorList>
    </citation>
    <scope>NUCLEOTIDE SEQUENCE [LARGE SCALE GENOMIC DNA]</scope>
    <source>
        <strain evidence="2">cv. Yunnan</strain>
        <tissue evidence="1">Leaves</tissue>
    </source>
</reference>